<name>A0A0A8ZAI5_ARUDO</name>
<evidence type="ECO:0000256" key="1">
    <source>
        <dbReference type="SAM" id="SignalP"/>
    </source>
</evidence>
<organism evidence="2">
    <name type="scientific">Arundo donax</name>
    <name type="common">Giant reed</name>
    <name type="synonym">Donax arundinaceus</name>
    <dbReference type="NCBI Taxonomy" id="35708"/>
    <lineage>
        <taxon>Eukaryota</taxon>
        <taxon>Viridiplantae</taxon>
        <taxon>Streptophyta</taxon>
        <taxon>Embryophyta</taxon>
        <taxon>Tracheophyta</taxon>
        <taxon>Spermatophyta</taxon>
        <taxon>Magnoliopsida</taxon>
        <taxon>Liliopsida</taxon>
        <taxon>Poales</taxon>
        <taxon>Poaceae</taxon>
        <taxon>PACMAD clade</taxon>
        <taxon>Arundinoideae</taxon>
        <taxon>Arundineae</taxon>
        <taxon>Arundo</taxon>
    </lineage>
</organism>
<sequence>MCSSSLLFLFLVTGNCLALSFISSKHLDGSSWLTGSSARLGPINLF</sequence>
<protein>
    <submittedName>
        <fullName evidence="2">Uncharacterized protein</fullName>
    </submittedName>
</protein>
<dbReference type="AlphaFoldDB" id="A0A0A8ZAI5"/>
<reference evidence="2" key="2">
    <citation type="journal article" date="2015" name="Data Brief">
        <title>Shoot transcriptome of the giant reed, Arundo donax.</title>
        <authorList>
            <person name="Barrero R.A."/>
            <person name="Guerrero F.D."/>
            <person name="Moolhuijzen P."/>
            <person name="Goolsby J.A."/>
            <person name="Tidwell J."/>
            <person name="Bellgard S.E."/>
            <person name="Bellgard M.I."/>
        </authorList>
    </citation>
    <scope>NUCLEOTIDE SEQUENCE</scope>
    <source>
        <tissue evidence="2">Shoot tissue taken approximately 20 cm above the soil surface</tissue>
    </source>
</reference>
<feature type="chain" id="PRO_5002062123" evidence="1">
    <location>
        <begin position="19"/>
        <end position="46"/>
    </location>
</feature>
<proteinExistence type="predicted"/>
<feature type="signal peptide" evidence="1">
    <location>
        <begin position="1"/>
        <end position="18"/>
    </location>
</feature>
<accession>A0A0A8ZAI5</accession>
<reference evidence="2" key="1">
    <citation type="submission" date="2014-09" db="EMBL/GenBank/DDBJ databases">
        <authorList>
            <person name="Magalhaes I.L.F."/>
            <person name="Oliveira U."/>
            <person name="Santos F.R."/>
            <person name="Vidigal T.H.D.A."/>
            <person name="Brescovit A.D."/>
            <person name="Santos A.J."/>
        </authorList>
    </citation>
    <scope>NUCLEOTIDE SEQUENCE</scope>
    <source>
        <tissue evidence="2">Shoot tissue taken approximately 20 cm above the soil surface</tissue>
    </source>
</reference>
<keyword evidence="1" id="KW-0732">Signal</keyword>
<evidence type="ECO:0000313" key="2">
    <source>
        <dbReference type="EMBL" id="JAD33735.1"/>
    </source>
</evidence>
<dbReference type="EMBL" id="GBRH01264160">
    <property type="protein sequence ID" value="JAD33735.1"/>
    <property type="molecule type" value="Transcribed_RNA"/>
</dbReference>